<dbReference type="EMBL" id="JBFSHR010000039">
    <property type="protein sequence ID" value="MEX6430183.1"/>
    <property type="molecule type" value="Genomic_DNA"/>
</dbReference>
<dbReference type="RefSeq" id="WP_369084688.1">
    <property type="nucleotide sequence ID" value="NZ_JBFSHR010000039.1"/>
</dbReference>
<reference evidence="1 2" key="1">
    <citation type="submission" date="2024-07" db="EMBL/GenBank/DDBJ databases">
        <title>Draft Genome Sequence of Ferrimicrobium acidiphilum Strain YE2023, Isolated from a Pulp of Bioleach Reactor.</title>
        <authorList>
            <person name="Elkina Y.A."/>
            <person name="Bulaeva A.G."/>
            <person name="Beletsky A.V."/>
            <person name="Mardanov A.V."/>
        </authorList>
    </citation>
    <scope>NUCLEOTIDE SEQUENCE [LARGE SCALE GENOMIC DNA]</scope>
    <source>
        <strain evidence="1 2">YE2023</strain>
    </source>
</reference>
<sequence length="301" mass="32767">MSETQVDALLNGAVDLHYHSGPSPFPRRMDVVDTAKLYDQVGFAAAVMKSHHHTTVFEVLALQSIALDQLSIRVFGGIALNGPVGGLNPRAVDVSLRMGGKVVWFPTMSSRAHLVYHQVHTDSPFPKASVPLMEEAQISVLDGDGKLRSEVGEILEIIRDTGAILSFGHMGIDEVVPVLKLAKSMGIGRMILSHPDFVQQISVDDAKMLAAEGVFIEHCLGMYNDLSPRHDVWPIERLVHWINEVGPEHTILGSDVGQKSNPSGLDTYRRVVELLLGAGMKENDLLAVLGIHGRALLGIEK</sequence>
<evidence type="ECO:0000313" key="2">
    <source>
        <dbReference type="Proteomes" id="UP001560267"/>
    </source>
</evidence>
<name>A0ABV3Y6Q2_9ACTN</name>
<dbReference type="SUPFAM" id="SSF51556">
    <property type="entry name" value="Metallo-dependent hydrolases"/>
    <property type="match status" value="1"/>
</dbReference>
<proteinExistence type="predicted"/>
<organism evidence="1 2">
    <name type="scientific">Ferrimicrobium acidiphilum</name>
    <dbReference type="NCBI Taxonomy" id="121039"/>
    <lineage>
        <taxon>Bacteria</taxon>
        <taxon>Bacillati</taxon>
        <taxon>Actinomycetota</taxon>
        <taxon>Acidimicrobiia</taxon>
        <taxon>Acidimicrobiales</taxon>
        <taxon>Acidimicrobiaceae</taxon>
        <taxon>Ferrimicrobium</taxon>
    </lineage>
</organism>
<dbReference type="InterPro" id="IPR032466">
    <property type="entry name" value="Metal_Hydrolase"/>
</dbReference>
<dbReference type="Pfam" id="PF19799">
    <property type="entry name" value="DUF6282"/>
    <property type="match status" value="1"/>
</dbReference>
<comment type="caution">
    <text evidence="1">The sequence shown here is derived from an EMBL/GenBank/DDBJ whole genome shotgun (WGS) entry which is preliminary data.</text>
</comment>
<dbReference type="Proteomes" id="UP001560267">
    <property type="component" value="Unassembled WGS sequence"/>
</dbReference>
<protein>
    <submittedName>
        <fullName evidence="1">DUF6282 family protein</fullName>
    </submittedName>
</protein>
<accession>A0ABV3Y6Q2</accession>
<dbReference type="InterPro" id="IPR046249">
    <property type="entry name" value="DUF6282"/>
</dbReference>
<gene>
    <name evidence="1" type="ORF">AB6A68_10120</name>
</gene>
<keyword evidence="2" id="KW-1185">Reference proteome</keyword>
<evidence type="ECO:0000313" key="1">
    <source>
        <dbReference type="EMBL" id="MEX6430183.1"/>
    </source>
</evidence>